<dbReference type="Proteomes" id="UP000199623">
    <property type="component" value="Unassembled WGS sequence"/>
</dbReference>
<proteinExistence type="inferred from homology"/>
<dbReference type="PANTHER" id="PTHR35174">
    <property type="entry name" value="BLL7171 PROTEIN-RELATED"/>
    <property type="match status" value="1"/>
</dbReference>
<dbReference type="Pfam" id="PF03795">
    <property type="entry name" value="YCII"/>
    <property type="match status" value="1"/>
</dbReference>
<gene>
    <name evidence="4" type="ORF">SAMN05216553_105239</name>
</gene>
<comment type="similarity">
    <text evidence="1">Belongs to the YciI family.</text>
</comment>
<dbReference type="PANTHER" id="PTHR35174:SF4">
    <property type="entry name" value="BLL7163 PROTEIN"/>
    <property type="match status" value="1"/>
</dbReference>
<protein>
    <submittedName>
        <fullName evidence="4">Uncharacterized conserved protein</fullName>
    </submittedName>
</protein>
<dbReference type="SUPFAM" id="SSF54909">
    <property type="entry name" value="Dimeric alpha+beta barrel"/>
    <property type="match status" value="1"/>
</dbReference>
<keyword evidence="5" id="KW-1185">Reference proteome</keyword>
<accession>A0A1G7RDE6</accession>
<name>A0A1G7RDE6_9PSEU</name>
<feature type="region of interest" description="Disordered" evidence="2">
    <location>
        <begin position="122"/>
        <end position="141"/>
    </location>
</feature>
<reference evidence="5" key="1">
    <citation type="submission" date="2016-10" db="EMBL/GenBank/DDBJ databases">
        <authorList>
            <person name="Varghese N."/>
            <person name="Submissions S."/>
        </authorList>
    </citation>
    <scope>NUCLEOTIDE SEQUENCE [LARGE SCALE GENOMIC DNA]</scope>
    <source>
        <strain evidence="5">CGMCC 4.3506</strain>
    </source>
</reference>
<dbReference type="EMBL" id="FNCC01000005">
    <property type="protein sequence ID" value="SDG08060.1"/>
    <property type="molecule type" value="Genomic_DNA"/>
</dbReference>
<dbReference type="Gene3D" id="3.30.70.1060">
    <property type="entry name" value="Dimeric alpha+beta barrel"/>
    <property type="match status" value="1"/>
</dbReference>
<dbReference type="OrthoDB" id="668782at2"/>
<dbReference type="InterPro" id="IPR005545">
    <property type="entry name" value="YCII"/>
</dbReference>
<sequence length="141" mass="15403">MRFMVIVKANEDTENGVMPTAEELAAMGDYNEELVKAGVMLAGDGLYPSAKGARVAFDGKGATTVTDGPFAETKELIAGFWIWELPSLRDAVEWLRKAPFQSGEVEIRQIHGPEAFADIATPETVAQEDRMREQLASKSGR</sequence>
<dbReference type="STRING" id="200378.SAMN05216553_105239"/>
<organism evidence="4 5">
    <name type="scientific">Lentzea fradiae</name>
    <dbReference type="NCBI Taxonomy" id="200378"/>
    <lineage>
        <taxon>Bacteria</taxon>
        <taxon>Bacillati</taxon>
        <taxon>Actinomycetota</taxon>
        <taxon>Actinomycetes</taxon>
        <taxon>Pseudonocardiales</taxon>
        <taxon>Pseudonocardiaceae</taxon>
        <taxon>Lentzea</taxon>
    </lineage>
</organism>
<feature type="domain" description="YCII-related" evidence="3">
    <location>
        <begin position="1"/>
        <end position="110"/>
    </location>
</feature>
<evidence type="ECO:0000313" key="5">
    <source>
        <dbReference type="Proteomes" id="UP000199623"/>
    </source>
</evidence>
<dbReference type="RefSeq" id="WP_090048980.1">
    <property type="nucleotide sequence ID" value="NZ_FNCC01000005.1"/>
</dbReference>
<evidence type="ECO:0000313" key="4">
    <source>
        <dbReference type="EMBL" id="SDG08060.1"/>
    </source>
</evidence>
<dbReference type="InterPro" id="IPR011008">
    <property type="entry name" value="Dimeric_a/b-barrel"/>
</dbReference>
<evidence type="ECO:0000256" key="2">
    <source>
        <dbReference type="SAM" id="MobiDB-lite"/>
    </source>
</evidence>
<evidence type="ECO:0000259" key="3">
    <source>
        <dbReference type="Pfam" id="PF03795"/>
    </source>
</evidence>
<dbReference type="AlphaFoldDB" id="A0A1G7RDE6"/>
<evidence type="ECO:0000256" key="1">
    <source>
        <dbReference type="ARBA" id="ARBA00007689"/>
    </source>
</evidence>